<evidence type="ECO:0000313" key="6">
    <source>
        <dbReference type="EMBL" id="GKV20775.1"/>
    </source>
</evidence>
<protein>
    <recommendedName>
        <fullName evidence="5">NAB domain-containing protein</fullName>
    </recommendedName>
</protein>
<feature type="region of interest" description="Disordered" evidence="4">
    <location>
        <begin position="94"/>
        <end position="188"/>
    </location>
</feature>
<feature type="region of interest" description="Disordered" evidence="4">
    <location>
        <begin position="272"/>
        <end position="308"/>
    </location>
</feature>
<feature type="coiled-coil region" evidence="3">
    <location>
        <begin position="310"/>
        <end position="383"/>
    </location>
</feature>
<evidence type="ECO:0000256" key="4">
    <source>
        <dbReference type="SAM" id="MobiDB-lite"/>
    </source>
</evidence>
<dbReference type="Proteomes" id="UP001054252">
    <property type="component" value="Unassembled WGS sequence"/>
</dbReference>
<feature type="compositionally biased region" description="Polar residues" evidence="4">
    <location>
        <begin position="96"/>
        <end position="117"/>
    </location>
</feature>
<comment type="similarity">
    <text evidence="2">Belongs to the NET family.</text>
</comment>
<gene>
    <name evidence="6" type="ORF">SLEP1_g30852</name>
</gene>
<dbReference type="InterPro" id="IPR011684">
    <property type="entry name" value="NAB"/>
</dbReference>
<reference evidence="6 7" key="1">
    <citation type="journal article" date="2021" name="Commun. Biol.">
        <title>The genome of Shorea leprosula (Dipterocarpaceae) highlights the ecological relevance of drought in aseasonal tropical rainforests.</title>
        <authorList>
            <person name="Ng K.K.S."/>
            <person name="Kobayashi M.J."/>
            <person name="Fawcett J.A."/>
            <person name="Hatakeyama M."/>
            <person name="Paape T."/>
            <person name="Ng C.H."/>
            <person name="Ang C.C."/>
            <person name="Tnah L.H."/>
            <person name="Lee C.T."/>
            <person name="Nishiyama T."/>
            <person name="Sese J."/>
            <person name="O'Brien M.J."/>
            <person name="Copetti D."/>
            <person name="Mohd Noor M.I."/>
            <person name="Ong R.C."/>
            <person name="Putra M."/>
            <person name="Sireger I.Z."/>
            <person name="Indrioko S."/>
            <person name="Kosugi Y."/>
            <person name="Izuno A."/>
            <person name="Isagi Y."/>
            <person name="Lee S.L."/>
            <person name="Shimizu K.K."/>
        </authorList>
    </citation>
    <scope>NUCLEOTIDE SEQUENCE [LARGE SCALE GENOMIC DNA]</scope>
    <source>
        <strain evidence="6">214</strain>
    </source>
</reference>
<keyword evidence="7" id="KW-1185">Reference proteome</keyword>
<feature type="domain" description="NAB" evidence="5">
    <location>
        <begin position="10"/>
        <end position="90"/>
    </location>
</feature>
<dbReference type="EMBL" id="BPVZ01000056">
    <property type="protein sequence ID" value="GKV20775.1"/>
    <property type="molecule type" value="Genomic_DNA"/>
</dbReference>
<dbReference type="AlphaFoldDB" id="A0AAV5KAH0"/>
<sequence>MKRTESRKSHSWWWDSHISPKNSRWLAENLEEMDQSVKRMLKLIEEDGDSFAKKAEMYYHKRPELVSHVEQLYRMYRSLAERYDHLTGELRKNLPSDLQSQNSGVSDIASELTSTWPSPDRQPLSRRKSGPRPAGFDVFLGTAGSSSDVNHKEGDELSSLTDSDSESDASSVNNYSVSSGNGGDQGLNRRIMELEIELREVKEKLRMQQQGDHVDSLRGGAKNDTADYLLSRIAGYEQDLSIANEKIKLSQEEISGLRIQLQKYKSLETCHQFESSGEENGKLQDDNSNNQPSERSGALGEDSSDSDGKVQVLIEELRIMKEKLQNSEKEISSLKLEGDEKIQYLKGELELVKRDAVTWKSKANAEKREVSKLQERIARLKTSLSDRDHEIRDLKLAVSDAEEKIFPEKAHIKAEISKLLDERTCLERQVREWESRGRWLEEEIRKVVNERRESEERVHAEIQQLKENLDGLKTEREEVDAKVESLKAEVRCRDEQMNEMEKHLHKLHKEHEEVIGIAEGARKEVEELRWRAKELEEEIERQRVIILEGAEEKREAIRQLCFSLEHYRNRYDWLRQAFEQKRVPAVLAS</sequence>
<evidence type="ECO:0000256" key="3">
    <source>
        <dbReference type="SAM" id="Coils"/>
    </source>
</evidence>
<dbReference type="InterPro" id="IPR051861">
    <property type="entry name" value="NET_actin-binding_domain"/>
</dbReference>
<keyword evidence="1 3" id="KW-0175">Coiled coil</keyword>
<evidence type="ECO:0000256" key="1">
    <source>
        <dbReference type="ARBA" id="ARBA00023054"/>
    </source>
</evidence>
<dbReference type="GO" id="GO:0005774">
    <property type="term" value="C:vacuolar membrane"/>
    <property type="evidence" value="ECO:0007669"/>
    <property type="project" value="TreeGrafter"/>
</dbReference>
<dbReference type="GO" id="GO:0003779">
    <property type="term" value="F:actin binding"/>
    <property type="evidence" value="ECO:0007669"/>
    <property type="project" value="InterPro"/>
</dbReference>
<dbReference type="PANTHER" id="PTHR32258:SF3">
    <property type="entry name" value="PROTEIN NETWORKED 4A"/>
    <property type="match status" value="1"/>
</dbReference>
<comment type="caution">
    <text evidence="6">The sequence shown here is derived from an EMBL/GenBank/DDBJ whole genome shotgun (WGS) entry which is preliminary data.</text>
</comment>
<evidence type="ECO:0000313" key="7">
    <source>
        <dbReference type="Proteomes" id="UP001054252"/>
    </source>
</evidence>
<evidence type="ECO:0000256" key="2">
    <source>
        <dbReference type="ARBA" id="ARBA00038006"/>
    </source>
</evidence>
<name>A0AAV5KAH0_9ROSI</name>
<dbReference type="Pfam" id="PF07765">
    <property type="entry name" value="KIP1"/>
    <property type="match status" value="1"/>
</dbReference>
<feature type="coiled-coil region" evidence="3">
    <location>
        <begin position="409"/>
        <end position="552"/>
    </location>
</feature>
<organism evidence="6 7">
    <name type="scientific">Rubroshorea leprosula</name>
    <dbReference type="NCBI Taxonomy" id="152421"/>
    <lineage>
        <taxon>Eukaryota</taxon>
        <taxon>Viridiplantae</taxon>
        <taxon>Streptophyta</taxon>
        <taxon>Embryophyta</taxon>
        <taxon>Tracheophyta</taxon>
        <taxon>Spermatophyta</taxon>
        <taxon>Magnoliopsida</taxon>
        <taxon>eudicotyledons</taxon>
        <taxon>Gunneridae</taxon>
        <taxon>Pentapetalae</taxon>
        <taxon>rosids</taxon>
        <taxon>malvids</taxon>
        <taxon>Malvales</taxon>
        <taxon>Dipterocarpaceae</taxon>
        <taxon>Rubroshorea</taxon>
    </lineage>
</organism>
<feature type="compositionally biased region" description="Low complexity" evidence="4">
    <location>
        <begin position="157"/>
        <end position="179"/>
    </location>
</feature>
<dbReference type="PANTHER" id="PTHR32258">
    <property type="entry name" value="PROTEIN NETWORKED 4A"/>
    <property type="match status" value="1"/>
</dbReference>
<dbReference type="PROSITE" id="PS51774">
    <property type="entry name" value="NAB"/>
    <property type="match status" value="1"/>
</dbReference>
<evidence type="ECO:0000259" key="5">
    <source>
        <dbReference type="PROSITE" id="PS51774"/>
    </source>
</evidence>
<proteinExistence type="inferred from homology"/>
<accession>A0AAV5KAH0</accession>